<dbReference type="PANTHER" id="PTHR13720:SF13">
    <property type="entry name" value="CILIA- AND FLAGELLA-ASSOCIATED PROTEIN 251"/>
    <property type="match status" value="1"/>
</dbReference>
<dbReference type="SUPFAM" id="SSF50998">
    <property type="entry name" value="Quinoprotein alcohol dehydrogenase-like"/>
    <property type="match status" value="1"/>
</dbReference>
<protein>
    <recommendedName>
        <fullName evidence="5">Cilia- and flagella-associated protein 251</fullName>
    </recommendedName>
</protein>
<dbReference type="EMBL" id="KI927877">
    <property type="protein sequence ID" value="ETW30949.1"/>
    <property type="molecule type" value="Genomic_DNA"/>
</dbReference>
<dbReference type="OrthoDB" id="4899631at2759"/>
<keyword evidence="3" id="KW-0677">Repeat</keyword>
<sequence length="1242" mass="146722">MEKDLVDEPISLKFCYGINNSLSSVHIVERTNKNKEDKNNVKNIKSVDSNGRDDHTYDENIYPFNNNDEKKNTKHIIYSSDNNIVLLDGKKQILFRGHFNKISNVIKSYNNEYILSCDKGLNSFIILWKINETSFLDPIKKFYYNCEENEKKRTHIYNNKKKNQDEYDINQINDNTIDNTSENGDAINNNVGYECIDISHDNRYICALTEEKIYIKSNTKYDDETGEKDKNETKTKNKQDTLIKRNKGNKKNDIYFQYIIIFDINSIDHPIVCTDKIFGKDKQTKIRFNKKYEIISNSSSKLYIYNFEKKYRQISHYSPSLYKSNKINEQFIFTDTCFVENTTTLLTGTTNGYIIVWDYSSIFINKTKHNIKQREYQKFLEISKNVSINILHSYGDFIILGLSDGSVKVFDKELKCYAWFENDQIGSIKSISFQLCDFKKDFFLWKPFIIFSDKNIIKKIYPNSFNNQNNTIHQDQDVLYKTNHDSPYIHTPTFNDPIPDKYYHNKDELYINENGVYKEKSIININNSEVFSEGSKESTITNNSKRDKKTCMDTQHINQINYMSSNQMNNTQTNRIVLHFNSSRISCICVNPINNENIIYIGNEYGLIEIFDFEKNEKVHSIYLKEKEIVSMTFTNNGKILCVGCKCGFVHLINSLTFEIFFNSKDMKYEIKYLYFSEDDKIFISSAIHANIIIYKNDSEDIYDWKYAYKISNKNNNNNNNNNNITFNDLHIVTQSLSQNIYNIVAITDNRYIIFHYYNFKNNTVNICYMNIEQIYVPTCISGNLFFYNRNIICICNDGSKLRYMDLETKKIIKTIHLPFKDKKVQKMLPLVMNEHKCNNNNNNNKGDEISDKEQDTSFKSLKKIFDINKEQNNTIKYQNHFDKRNIFLFVLNEKMIVFTQTPIDANCLRYIGGIICSGNIKDVISKKNNIFILSKNKIFYYQIHTNILKNSIDIQNNSLQTFIEQIGGTKSPMYNQIMDSFYYCEIQKNKYEKKKEKYNIKKLLNILSIEYIFASINIFLSKFEIQNIIQEYHFYYKYVINVLKQNKDSINHVINVQDGQLINFKTDDDILLNNMYFLQTNHTKDISGLNISNSEKSILAKNSMPKNLKKEDSDSYTNNINQINHNNSTKENQEDFQNTDITKECENIYFNINAFIYTYFNYITEENTDTEKIIEDIISYYKNDNKKEKLSFSDLLNILNNNGEIMDQMEFKRIFQIFTKKDESFDENDFLNMDTLKEMIE</sequence>
<evidence type="ECO:0000256" key="2">
    <source>
        <dbReference type="ARBA" id="ARBA00022574"/>
    </source>
</evidence>
<dbReference type="SMART" id="SM00320">
    <property type="entry name" value="WD40"/>
    <property type="match status" value="6"/>
</dbReference>
<evidence type="ECO:0000313" key="6">
    <source>
        <dbReference type="EMBL" id="ETW30949.1"/>
    </source>
</evidence>
<dbReference type="PANTHER" id="PTHR13720">
    <property type="entry name" value="WD-40 REPEAT PROTEIN"/>
    <property type="match status" value="1"/>
</dbReference>
<dbReference type="FunFam" id="2.130.10.10:FF:001027">
    <property type="entry name" value="WD repeat-containing protein 66, putative"/>
    <property type="match status" value="1"/>
</dbReference>
<comment type="subcellular location">
    <subcellularLocation>
        <location evidence="1">Cell projection</location>
        <location evidence="1">Cilium</location>
    </subcellularLocation>
</comment>
<evidence type="ECO:0000313" key="7">
    <source>
        <dbReference type="Proteomes" id="UP000030656"/>
    </source>
</evidence>
<dbReference type="InterPro" id="IPR001680">
    <property type="entry name" value="WD40_rpt"/>
</dbReference>
<accession>A0A024VQE8</accession>
<dbReference type="Proteomes" id="UP000030656">
    <property type="component" value="Unassembled WGS sequence"/>
</dbReference>
<reference evidence="6 7" key="2">
    <citation type="submission" date="2013-02" db="EMBL/GenBank/DDBJ databases">
        <title>The Genome Sequence of Plasmodium falciparum FCH/4.</title>
        <authorList>
            <consortium name="The Broad Institute Genome Sequencing Platform"/>
            <consortium name="The Broad Institute Genome Sequencing Center for Infectious Disease"/>
            <person name="Neafsey D."/>
            <person name="Cheeseman I."/>
            <person name="Volkman S."/>
            <person name="Adams J."/>
            <person name="Walker B."/>
            <person name="Young S.K."/>
            <person name="Zeng Q."/>
            <person name="Gargeya S."/>
            <person name="Fitzgerald M."/>
            <person name="Haas B."/>
            <person name="Abouelleil A."/>
            <person name="Alvarado L."/>
            <person name="Arachchi H.M."/>
            <person name="Berlin A.M."/>
            <person name="Chapman S.B."/>
            <person name="Dewar J."/>
            <person name="Goldberg J."/>
            <person name="Griggs A."/>
            <person name="Gujja S."/>
            <person name="Hansen M."/>
            <person name="Howarth C."/>
            <person name="Imamovic A."/>
            <person name="Larimer J."/>
            <person name="McCowan C."/>
            <person name="Murphy C."/>
            <person name="Neiman D."/>
            <person name="Pearson M."/>
            <person name="Priest M."/>
            <person name="Roberts A."/>
            <person name="Saif S."/>
            <person name="Shea T."/>
            <person name="Sisk P."/>
            <person name="Sykes S."/>
            <person name="Wortman J."/>
            <person name="Nusbaum C."/>
            <person name="Birren B."/>
        </authorList>
    </citation>
    <scope>NUCLEOTIDE SEQUENCE [LARGE SCALE GENOMIC DNA]</scope>
    <source>
        <strain evidence="6 7">FCH/4</strain>
    </source>
</reference>
<dbReference type="GO" id="GO:0031514">
    <property type="term" value="C:motile cilium"/>
    <property type="evidence" value="ECO:0007669"/>
    <property type="project" value="TreeGrafter"/>
</dbReference>
<dbReference type="AlphaFoldDB" id="A0A024VQE8"/>
<dbReference type="InterPro" id="IPR050630">
    <property type="entry name" value="WD_repeat_EMAP"/>
</dbReference>
<keyword evidence="2" id="KW-0853">WD repeat</keyword>
<organism evidence="6 7">
    <name type="scientific">Plasmodium falciparum FCH/4</name>
    <dbReference type="NCBI Taxonomy" id="1036724"/>
    <lineage>
        <taxon>Eukaryota</taxon>
        <taxon>Sar</taxon>
        <taxon>Alveolata</taxon>
        <taxon>Apicomplexa</taxon>
        <taxon>Aconoidasida</taxon>
        <taxon>Haemosporida</taxon>
        <taxon>Plasmodiidae</taxon>
        <taxon>Plasmodium</taxon>
        <taxon>Plasmodium (Laverania)</taxon>
    </lineage>
</organism>
<proteinExistence type="predicted"/>
<dbReference type="Gene3D" id="2.130.10.10">
    <property type="entry name" value="YVTN repeat-like/Quinoprotein amine dehydrogenase"/>
    <property type="match status" value="2"/>
</dbReference>
<dbReference type="InterPro" id="IPR011047">
    <property type="entry name" value="Quinoprotein_ADH-like_sf"/>
</dbReference>
<name>A0A024VQE8_PLAFA</name>
<evidence type="ECO:0000256" key="4">
    <source>
        <dbReference type="ARBA" id="ARBA00023273"/>
    </source>
</evidence>
<dbReference type="InterPro" id="IPR015943">
    <property type="entry name" value="WD40/YVTN_repeat-like_dom_sf"/>
</dbReference>
<gene>
    <name evidence="6" type="ORF">PFFCH_01616</name>
</gene>
<evidence type="ECO:0000256" key="1">
    <source>
        <dbReference type="ARBA" id="ARBA00004138"/>
    </source>
</evidence>
<evidence type="ECO:0000256" key="5">
    <source>
        <dbReference type="ARBA" id="ARBA00040994"/>
    </source>
</evidence>
<keyword evidence="4" id="KW-0966">Cell projection</keyword>
<reference evidence="6 7" key="1">
    <citation type="submission" date="2013-02" db="EMBL/GenBank/DDBJ databases">
        <title>The Genome Annotation of Plasmodium falciparum FCH/4.</title>
        <authorList>
            <consortium name="The Broad Institute Genome Sequencing Platform"/>
            <consortium name="The Broad Institute Genome Sequencing Center for Infectious Disease"/>
            <person name="Neafsey D."/>
            <person name="Hoffman S."/>
            <person name="Volkman S."/>
            <person name="Rosenthal P."/>
            <person name="Walker B."/>
            <person name="Young S.K."/>
            <person name="Zeng Q."/>
            <person name="Gargeya S."/>
            <person name="Fitzgerald M."/>
            <person name="Haas B."/>
            <person name="Abouelleil A."/>
            <person name="Allen A.W."/>
            <person name="Alvarado L."/>
            <person name="Arachchi H.M."/>
            <person name="Berlin A.M."/>
            <person name="Chapman S.B."/>
            <person name="Gainer-Dewar J."/>
            <person name="Goldberg J."/>
            <person name="Griggs A."/>
            <person name="Gujja S."/>
            <person name="Hansen M."/>
            <person name="Howarth C."/>
            <person name="Imamovic A."/>
            <person name="Ireland A."/>
            <person name="Larimer J."/>
            <person name="McCowan C."/>
            <person name="Murphy C."/>
            <person name="Pearson M."/>
            <person name="Poon T.W."/>
            <person name="Priest M."/>
            <person name="Roberts A."/>
            <person name="Saif S."/>
            <person name="Shea T."/>
            <person name="Sisk P."/>
            <person name="Sykes S."/>
            <person name="Wortman J."/>
            <person name="Nusbaum C."/>
            <person name="Birren B."/>
        </authorList>
    </citation>
    <scope>NUCLEOTIDE SEQUENCE [LARGE SCALE GENOMIC DNA]</scope>
    <source>
        <strain evidence="6 7">FCH/4</strain>
    </source>
</reference>
<evidence type="ECO:0000256" key="3">
    <source>
        <dbReference type="ARBA" id="ARBA00022737"/>
    </source>
</evidence>